<feature type="compositionally biased region" description="Basic residues" evidence="1">
    <location>
        <begin position="37"/>
        <end position="48"/>
    </location>
</feature>
<proteinExistence type="predicted"/>
<keyword evidence="2" id="KW-0472">Membrane</keyword>
<dbReference type="RefSeq" id="WP_235056589.1">
    <property type="nucleotide sequence ID" value="NZ_JAKFHA010000027.1"/>
</dbReference>
<evidence type="ECO:0000313" key="4">
    <source>
        <dbReference type="Proteomes" id="UP001165378"/>
    </source>
</evidence>
<feature type="region of interest" description="Disordered" evidence="1">
    <location>
        <begin position="1"/>
        <end position="48"/>
    </location>
</feature>
<reference evidence="3" key="1">
    <citation type="submission" date="2022-01" db="EMBL/GenBank/DDBJ databases">
        <title>Genome-Based Taxonomic Classification of the Phylum Actinobacteria.</title>
        <authorList>
            <person name="Gao Y."/>
        </authorList>
    </citation>
    <scope>NUCLEOTIDE SEQUENCE</scope>
    <source>
        <strain evidence="3">KLBMP 8922</strain>
    </source>
</reference>
<feature type="compositionally biased region" description="Basic and acidic residues" evidence="1">
    <location>
        <begin position="23"/>
        <end position="35"/>
    </location>
</feature>
<keyword evidence="4" id="KW-1185">Reference proteome</keyword>
<name>A0AA41Q5E0_9ACTN</name>
<gene>
    <name evidence="3" type="ORF">LZ495_32410</name>
</gene>
<dbReference type="InterPro" id="IPR018729">
    <property type="entry name" value="DUF2269_transmembrane"/>
</dbReference>
<feature type="compositionally biased region" description="Low complexity" evidence="1">
    <location>
        <begin position="1"/>
        <end position="21"/>
    </location>
</feature>
<protein>
    <submittedName>
        <fullName evidence="3">DUF2269 family protein</fullName>
    </submittedName>
</protein>
<feature type="transmembrane region" description="Helical" evidence="2">
    <location>
        <begin position="97"/>
        <end position="118"/>
    </location>
</feature>
<evidence type="ECO:0000313" key="3">
    <source>
        <dbReference type="EMBL" id="MCF2531895.1"/>
    </source>
</evidence>
<dbReference type="EMBL" id="JAKFHA010000027">
    <property type="protein sequence ID" value="MCF2531895.1"/>
    <property type="molecule type" value="Genomic_DNA"/>
</dbReference>
<comment type="caution">
    <text evidence="3">The sequence shown here is derived from an EMBL/GenBank/DDBJ whole genome shotgun (WGS) entry which is preliminary data.</text>
</comment>
<dbReference type="AlphaFoldDB" id="A0AA41Q5E0"/>
<organism evidence="3 4">
    <name type="scientific">Yinghuangia soli</name>
    <dbReference type="NCBI Taxonomy" id="2908204"/>
    <lineage>
        <taxon>Bacteria</taxon>
        <taxon>Bacillati</taxon>
        <taxon>Actinomycetota</taxon>
        <taxon>Actinomycetes</taxon>
        <taxon>Kitasatosporales</taxon>
        <taxon>Streptomycetaceae</taxon>
        <taxon>Yinghuangia</taxon>
    </lineage>
</organism>
<keyword evidence="2" id="KW-1133">Transmembrane helix</keyword>
<dbReference type="Proteomes" id="UP001165378">
    <property type="component" value="Unassembled WGS sequence"/>
</dbReference>
<dbReference type="Pfam" id="PF10027">
    <property type="entry name" value="DUF2269"/>
    <property type="match status" value="1"/>
</dbReference>
<feature type="transmembrane region" description="Helical" evidence="2">
    <location>
        <begin position="57"/>
        <end position="77"/>
    </location>
</feature>
<sequence>MVAESPAPSSSTTPGSASRTAKAAKDAKGTQDSRMKGPAKKGRQFSRGVRRAVNSGHVVASVGLVGVEIVMIMLGVIAKNTGDATLQHATYQLMRMLAYAAGIPLAVLAMVSGVVLALRTPWGLWKHQWIKVKFVLLIVVIAIGAGLVSQWVRDLADKTEVGADQAGLAAVQWYQLAGAGVQLTALVVATFLSVYKPSGSGRVAKSRGSGRGSASVG</sequence>
<keyword evidence="2" id="KW-0812">Transmembrane</keyword>
<evidence type="ECO:0000256" key="1">
    <source>
        <dbReference type="SAM" id="MobiDB-lite"/>
    </source>
</evidence>
<feature type="transmembrane region" description="Helical" evidence="2">
    <location>
        <begin position="130"/>
        <end position="152"/>
    </location>
</feature>
<evidence type="ECO:0000256" key="2">
    <source>
        <dbReference type="SAM" id="Phobius"/>
    </source>
</evidence>
<accession>A0AA41Q5E0</accession>
<feature type="transmembrane region" description="Helical" evidence="2">
    <location>
        <begin position="172"/>
        <end position="195"/>
    </location>
</feature>